<organism evidence="1 2">
    <name type="scientific">Halomonas elongata</name>
    <dbReference type="NCBI Taxonomy" id="2746"/>
    <lineage>
        <taxon>Bacteria</taxon>
        <taxon>Pseudomonadati</taxon>
        <taxon>Pseudomonadota</taxon>
        <taxon>Gammaproteobacteria</taxon>
        <taxon>Oceanospirillales</taxon>
        <taxon>Halomonadaceae</taxon>
        <taxon>Halomonas</taxon>
    </lineage>
</organism>
<dbReference type="GeneID" id="91011215"/>
<accession>A0A1B8NX59</accession>
<gene>
    <name evidence="1" type="ORF">A8U91_03634</name>
</gene>
<evidence type="ECO:0000313" key="2">
    <source>
        <dbReference type="Proteomes" id="UP000092504"/>
    </source>
</evidence>
<dbReference type="InterPro" id="IPR025990">
    <property type="entry name" value="zinc_ribbon_bacterial"/>
</dbReference>
<dbReference type="RefSeq" id="WP_013333571.1">
    <property type="nucleotide sequence ID" value="NZ_CP087224.1"/>
</dbReference>
<dbReference type="AlphaFoldDB" id="A0A1B8NX59"/>
<reference evidence="1 2" key="1">
    <citation type="submission" date="2016-06" db="EMBL/GenBank/DDBJ databases">
        <title>Genome sequence of halotolerant plant growth promoting strain of Halomonas elongata HEK1 isolated from salterns of Rann of Kutch, Gujarat, India.</title>
        <authorList>
            <person name="Gaba S."/>
            <person name="Singh R.N."/>
            <person name="Abrol S."/>
            <person name="Kaushik R."/>
            <person name="Saxena A.K."/>
        </authorList>
    </citation>
    <scope>NUCLEOTIDE SEQUENCE [LARGE SCALE GENOMIC DNA]</scope>
    <source>
        <strain evidence="1 2">HEK1</strain>
    </source>
</reference>
<sequence length="69" mass="7610">MHEDALESRSVRCPYCDTPFALQVDASQGSHATWEDCPRCCAPIQLRIEVSSISGELESVTLGRDDDVL</sequence>
<name>A0A1B8NX59_HALEL</name>
<proteinExistence type="predicted"/>
<dbReference type="Pfam" id="PF14255">
    <property type="entry name" value="Zn_ribbon_21"/>
    <property type="match status" value="1"/>
</dbReference>
<comment type="caution">
    <text evidence="1">The sequence shown here is derived from an EMBL/GenBank/DDBJ whole genome shotgun (WGS) entry which is preliminary data.</text>
</comment>
<evidence type="ECO:0000313" key="1">
    <source>
        <dbReference type="EMBL" id="OBX34577.1"/>
    </source>
</evidence>
<dbReference type="PATRIC" id="fig|2746.7.peg.3738"/>
<dbReference type="OMA" id="PRCCAPI"/>
<dbReference type="Proteomes" id="UP000092504">
    <property type="component" value="Unassembled WGS sequence"/>
</dbReference>
<dbReference type="EMBL" id="MAJD01000002">
    <property type="protein sequence ID" value="OBX34577.1"/>
    <property type="molecule type" value="Genomic_DNA"/>
</dbReference>
<protein>
    <submittedName>
        <fullName evidence="1">Uncharacterized protein</fullName>
    </submittedName>
</protein>